<comment type="caution">
    <text evidence="1">The sequence shown here is derived from an EMBL/GenBank/DDBJ whole genome shotgun (WGS) entry which is preliminary data.</text>
</comment>
<name>A0A5M8Q252_9LECA</name>
<evidence type="ECO:0000313" key="1">
    <source>
        <dbReference type="EMBL" id="KAA6416198.1"/>
    </source>
</evidence>
<dbReference type="OrthoDB" id="5283561at2759"/>
<organism evidence="1 2">
    <name type="scientific">Lasallia pustulata</name>
    <dbReference type="NCBI Taxonomy" id="136370"/>
    <lineage>
        <taxon>Eukaryota</taxon>
        <taxon>Fungi</taxon>
        <taxon>Dikarya</taxon>
        <taxon>Ascomycota</taxon>
        <taxon>Pezizomycotina</taxon>
        <taxon>Lecanoromycetes</taxon>
        <taxon>OSLEUM clade</taxon>
        <taxon>Umbilicariomycetidae</taxon>
        <taxon>Umbilicariales</taxon>
        <taxon>Umbilicariaceae</taxon>
        <taxon>Lasallia</taxon>
    </lineage>
</organism>
<dbReference type="Proteomes" id="UP000324767">
    <property type="component" value="Unassembled WGS sequence"/>
</dbReference>
<dbReference type="Gene3D" id="3.80.10.10">
    <property type="entry name" value="Ribonuclease Inhibitor"/>
    <property type="match status" value="1"/>
</dbReference>
<dbReference type="AlphaFoldDB" id="A0A5M8Q252"/>
<gene>
    <name evidence="1" type="ORF">FRX48_00918</name>
</gene>
<accession>A0A5M8Q252</accession>
<dbReference type="EMBL" id="VXIT01000001">
    <property type="protein sequence ID" value="KAA6416198.1"/>
    <property type="molecule type" value="Genomic_DNA"/>
</dbReference>
<reference evidence="1 2" key="1">
    <citation type="submission" date="2019-09" db="EMBL/GenBank/DDBJ databases">
        <title>The hologenome of the rock-dwelling lichen Lasallia pustulata.</title>
        <authorList>
            <person name="Greshake Tzovaras B."/>
            <person name="Segers F."/>
            <person name="Bicker A."/>
            <person name="Dal Grande F."/>
            <person name="Otte J."/>
            <person name="Hankeln T."/>
            <person name="Schmitt I."/>
            <person name="Ebersberger I."/>
        </authorList>
    </citation>
    <scope>NUCLEOTIDE SEQUENCE [LARGE SCALE GENOMIC DNA]</scope>
    <source>
        <strain evidence="1">A1-1</strain>
    </source>
</reference>
<dbReference type="SUPFAM" id="SSF52047">
    <property type="entry name" value="RNI-like"/>
    <property type="match status" value="1"/>
</dbReference>
<evidence type="ECO:0008006" key="3">
    <source>
        <dbReference type="Google" id="ProtNLM"/>
    </source>
</evidence>
<sequence>MPTSFDSLPFELVDAVLTEATQLHLKEIATYTYGLSQTPEPLQDVPQMLRVVRGGLPPDALRWHATNSLRQVNRTWHDWALLYAIKTMYIRRWRGSERWMENLTALQSKPSGITVYRDPYYSLRSAARLFRDYPHVATCIRRLWLDGFYGAETNKIIFDMLPKCTQLQSVTLPWTVLRHGDVGDWVRLLRQGQPGGGLKSLELLAVDLKKAQTALAVNKVNKNPLESPRVDFSGLKRLKIFGSTNLNPITDDDLKAMARTAAHLEEFHVTGTSSVTLNGVMAIVDAAKETLQTLEYSPLSSDGFDHPDSFTSSDDTHLCQSLLECPKLKNLLISLPSICPDIFNNASVHWTGDVDIRAGGFCGQDGAPMQVSHGEEQICKILDRARKLMEVREKEGVRLEVCIYINHWIFEPRHHCVHGNLELGELLSEHTWPLEKSPSCKGPYGQTGLYGKDEGPYSCISEDDFLAGLQRSYCSLAE</sequence>
<evidence type="ECO:0000313" key="2">
    <source>
        <dbReference type="Proteomes" id="UP000324767"/>
    </source>
</evidence>
<dbReference type="InterPro" id="IPR032675">
    <property type="entry name" value="LRR_dom_sf"/>
</dbReference>
<protein>
    <recommendedName>
        <fullName evidence="3">F-box domain-containing protein</fullName>
    </recommendedName>
</protein>
<proteinExistence type="predicted"/>